<dbReference type="PROSITE" id="PS51007">
    <property type="entry name" value="CYTC"/>
    <property type="match status" value="1"/>
</dbReference>
<feature type="chain" id="PRO_5040773508" evidence="5">
    <location>
        <begin position="20"/>
        <end position="215"/>
    </location>
</feature>
<evidence type="ECO:0000256" key="2">
    <source>
        <dbReference type="ARBA" id="ARBA00022723"/>
    </source>
</evidence>
<evidence type="ECO:0000256" key="1">
    <source>
        <dbReference type="ARBA" id="ARBA00022617"/>
    </source>
</evidence>
<keyword evidence="1 4" id="KW-0349">Heme</keyword>
<accession>A0A9X2AMC8</accession>
<reference evidence="7" key="1">
    <citation type="submission" date="2022-03" db="EMBL/GenBank/DDBJ databases">
        <authorList>
            <person name="Woo C.Y."/>
        </authorList>
    </citation>
    <scope>NUCLEOTIDE SEQUENCE</scope>
    <source>
        <strain evidence="7">CYS-02</strain>
    </source>
</reference>
<comment type="caution">
    <text evidence="7">The sequence shown here is derived from an EMBL/GenBank/DDBJ whole genome shotgun (WGS) entry which is preliminary data.</text>
</comment>
<evidence type="ECO:0000256" key="5">
    <source>
        <dbReference type="SAM" id="SignalP"/>
    </source>
</evidence>
<dbReference type="AlphaFoldDB" id="A0A9X2AMC8"/>
<evidence type="ECO:0000256" key="3">
    <source>
        <dbReference type="ARBA" id="ARBA00023004"/>
    </source>
</evidence>
<gene>
    <name evidence="7" type="primary">soxX</name>
    <name evidence="7" type="ORF">MMF98_10200</name>
</gene>
<dbReference type="Gene3D" id="1.10.760.10">
    <property type="entry name" value="Cytochrome c-like domain"/>
    <property type="match status" value="1"/>
</dbReference>
<evidence type="ECO:0000259" key="6">
    <source>
        <dbReference type="PROSITE" id="PS51007"/>
    </source>
</evidence>
<name>A0A9X2AMC8_9BURK</name>
<dbReference type="InterPro" id="IPR030999">
    <property type="entry name" value="Thiosulf_SoxX"/>
</dbReference>
<dbReference type="GO" id="GO:0046872">
    <property type="term" value="F:metal ion binding"/>
    <property type="evidence" value="ECO:0007669"/>
    <property type="project" value="UniProtKB-KW"/>
</dbReference>
<keyword evidence="2 4" id="KW-0479">Metal-binding</keyword>
<protein>
    <submittedName>
        <fullName evidence="7">Sulfur oxidation c-type cytochrome SoxX</fullName>
    </submittedName>
</protein>
<dbReference type="InterPro" id="IPR009056">
    <property type="entry name" value="Cyt_c-like_dom"/>
</dbReference>
<dbReference type="PROSITE" id="PS51257">
    <property type="entry name" value="PROKAR_LIPOPROTEIN"/>
    <property type="match status" value="1"/>
</dbReference>
<proteinExistence type="predicted"/>
<organism evidence="7 8">
    <name type="scientific">Variovorax terrae</name>
    <dbReference type="NCBI Taxonomy" id="2923278"/>
    <lineage>
        <taxon>Bacteria</taxon>
        <taxon>Pseudomonadati</taxon>
        <taxon>Pseudomonadota</taxon>
        <taxon>Betaproteobacteria</taxon>
        <taxon>Burkholderiales</taxon>
        <taxon>Comamonadaceae</taxon>
        <taxon>Variovorax</taxon>
    </lineage>
</organism>
<dbReference type="RefSeq" id="WP_243306164.1">
    <property type="nucleotide sequence ID" value="NZ_JALGBI010000001.1"/>
</dbReference>
<dbReference type="Proteomes" id="UP001139447">
    <property type="component" value="Unassembled WGS sequence"/>
</dbReference>
<dbReference type="EMBL" id="JALGBI010000001">
    <property type="protein sequence ID" value="MCJ0763578.1"/>
    <property type="molecule type" value="Genomic_DNA"/>
</dbReference>
<keyword evidence="5" id="KW-0732">Signal</keyword>
<dbReference type="GO" id="GO:0009055">
    <property type="term" value="F:electron transfer activity"/>
    <property type="evidence" value="ECO:0007669"/>
    <property type="project" value="InterPro"/>
</dbReference>
<keyword evidence="3 4" id="KW-0408">Iron</keyword>
<evidence type="ECO:0000313" key="7">
    <source>
        <dbReference type="EMBL" id="MCJ0763578.1"/>
    </source>
</evidence>
<feature type="domain" description="Cytochrome c" evidence="6">
    <location>
        <begin position="96"/>
        <end position="210"/>
    </location>
</feature>
<feature type="signal peptide" evidence="5">
    <location>
        <begin position="1"/>
        <end position="19"/>
    </location>
</feature>
<evidence type="ECO:0000313" key="8">
    <source>
        <dbReference type="Proteomes" id="UP001139447"/>
    </source>
</evidence>
<dbReference type="InterPro" id="IPR036909">
    <property type="entry name" value="Cyt_c-like_dom_sf"/>
</dbReference>
<dbReference type="GO" id="GO:0020037">
    <property type="term" value="F:heme binding"/>
    <property type="evidence" value="ECO:0007669"/>
    <property type="project" value="InterPro"/>
</dbReference>
<evidence type="ECO:0000256" key="4">
    <source>
        <dbReference type="PROSITE-ProRule" id="PRU00433"/>
    </source>
</evidence>
<keyword evidence="8" id="KW-1185">Reference proteome</keyword>
<sequence length="215" mass="22887">MKKKTYRHAGLLAFSAVLAGCATGPSTQQVDEATQQVLKSSFREQGIAKLDRLVLDASNKACSEAAGANLDDKLAKSIEAANLATVKLPADGKFLGDWREGEKIAQNGRGLTWSDKPGEANGGSCYNCHQISKAELSFGSIGPSLYNYGKIRGVADPASPGSRAIVEYTWGKLWNAKAYNACSGMPRFGHAGILNEGQIRDVMALLLDPKSPVNQ</sequence>
<dbReference type="NCBIfam" id="TIGR04485">
    <property type="entry name" value="thiosulf_SoxX"/>
    <property type="match status" value="1"/>
</dbReference>
<dbReference type="SUPFAM" id="SSF46626">
    <property type="entry name" value="Cytochrome c"/>
    <property type="match status" value="1"/>
</dbReference>